<keyword evidence="3" id="KW-1185">Reference proteome</keyword>
<evidence type="ECO:0000259" key="1">
    <source>
        <dbReference type="Pfam" id="PF08241"/>
    </source>
</evidence>
<organism evidence="2 3">
    <name type="scientific">Halovulum marinum</name>
    <dbReference type="NCBI Taxonomy" id="2662447"/>
    <lineage>
        <taxon>Bacteria</taxon>
        <taxon>Pseudomonadati</taxon>
        <taxon>Pseudomonadota</taxon>
        <taxon>Alphaproteobacteria</taxon>
        <taxon>Rhodobacterales</taxon>
        <taxon>Paracoccaceae</taxon>
        <taxon>Halovulum</taxon>
    </lineage>
</organism>
<gene>
    <name evidence="2" type="ORF">GE300_03645</name>
</gene>
<dbReference type="AlphaFoldDB" id="A0A6L5YWG1"/>
<dbReference type="InterPro" id="IPR013216">
    <property type="entry name" value="Methyltransf_11"/>
</dbReference>
<keyword evidence="2" id="KW-0489">Methyltransferase</keyword>
<dbReference type="Gene3D" id="3.40.50.150">
    <property type="entry name" value="Vaccinia Virus protein VP39"/>
    <property type="match status" value="1"/>
</dbReference>
<dbReference type="CDD" id="cd02440">
    <property type="entry name" value="AdoMet_MTases"/>
    <property type="match status" value="1"/>
</dbReference>
<dbReference type="RefSeq" id="WP_154445028.1">
    <property type="nucleotide sequence ID" value="NZ_WIND01000002.1"/>
</dbReference>
<comment type="caution">
    <text evidence="2">The sequence shown here is derived from an EMBL/GenBank/DDBJ whole genome shotgun (WGS) entry which is preliminary data.</text>
</comment>
<protein>
    <submittedName>
        <fullName evidence="2">Methyltransferase domain-containing protein</fullName>
    </submittedName>
</protein>
<keyword evidence="2" id="KW-0808">Transferase</keyword>
<accession>A0A6L5YWG1</accession>
<dbReference type="PANTHER" id="PTHR43861">
    <property type="entry name" value="TRANS-ACONITATE 2-METHYLTRANSFERASE-RELATED"/>
    <property type="match status" value="1"/>
</dbReference>
<dbReference type="InterPro" id="IPR029063">
    <property type="entry name" value="SAM-dependent_MTases_sf"/>
</dbReference>
<dbReference type="EMBL" id="WIND01000002">
    <property type="protein sequence ID" value="MSU88713.1"/>
    <property type="molecule type" value="Genomic_DNA"/>
</dbReference>
<evidence type="ECO:0000313" key="2">
    <source>
        <dbReference type="EMBL" id="MSU88713.1"/>
    </source>
</evidence>
<evidence type="ECO:0000313" key="3">
    <source>
        <dbReference type="Proteomes" id="UP000474957"/>
    </source>
</evidence>
<dbReference type="GO" id="GO:0032259">
    <property type="term" value="P:methylation"/>
    <property type="evidence" value="ECO:0007669"/>
    <property type="project" value="UniProtKB-KW"/>
</dbReference>
<dbReference type="Proteomes" id="UP000474957">
    <property type="component" value="Unassembled WGS sequence"/>
</dbReference>
<feature type="domain" description="Methyltransferase type 11" evidence="1">
    <location>
        <begin position="44"/>
        <end position="137"/>
    </location>
</feature>
<dbReference type="Pfam" id="PF08241">
    <property type="entry name" value="Methyltransf_11"/>
    <property type="match status" value="1"/>
</dbReference>
<dbReference type="GO" id="GO:0008757">
    <property type="term" value="F:S-adenosylmethionine-dependent methyltransferase activity"/>
    <property type="evidence" value="ECO:0007669"/>
    <property type="project" value="InterPro"/>
</dbReference>
<sequence>MGQGATHDSWSAGDSYDAYMGRWSRQVAMRFLDWLDMPRGRDWLDLGCGTGALSAAVLARAVPASVLGVDPSAGFVDHASATIDDQRARFAVGDAASLPVDGRSVDVAVSGLVLNFIPDRPGALAALARAVRPGSTVAGYVWDYPGQGMGMISAFWREAAKLDTRAGDLDEARRFPHATRATLLQDFADAGLDGAESAAIEIETVFDDFDAYWRPFTLGTGPAPGYLASLPGPQAEQLRDAVKAALGDGPITMTARAWAVRAPVAG</sequence>
<reference evidence="2 3" key="1">
    <citation type="submission" date="2019-10" db="EMBL/GenBank/DDBJ databases">
        <title>Cognatihalovulum marinum gen. nov. sp. nov., a new member of the family Rhodobacteraceae isolated from deep seawater of the Northwest Indian Ocean.</title>
        <authorList>
            <person name="Ruan C."/>
            <person name="Wang J."/>
            <person name="Zheng X."/>
            <person name="Song L."/>
            <person name="Zhu Y."/>
            <person name="Huang Y."/>
            <person name="Lu Z."/>
            <person name="Du W."/>
            <person name="Huang L."/>
            <person name="Dai X."/>
        </authorList>
    </citation>
    <scope>NUCLEOTIDE SEQUENCE [LARGE SCALE GENOMIC DNA]</scope>
    <source>
        <strain evidence="2 3">2CG4</strain>
    </source>
</reference>
<name>A0A6L5YWG1_9RHOB</name>
<proteinExistence type="predicted"/>
<dbReference type="SUPFAM" id="SSF53335">
    <property type="entry name" value="S-adenosyl-L-methionine-dependent methyltransferases"/>
    <property type="match status" value="1"/>
</dbReference>